<keyword evidence="5" id="KW-0675">Receptor</keyword>
<accession>A0AA35S3D0</accession>
<feature type="binding site" evidence="3">
    <location>
        <position position="47"/>
    </location>
    <ligand>
        <name>ATP</name>
        <dbReference type="ChEBI" id="CHEBI:30616"/>
    </ligand>
</feature>
<comment type="caution">
    <text evidence="5">The sequence shown here is derived from an EMBL/GenBank/DDBJ whole genome shotgun (WGS) entry which is preliminary data.</text>
</comment>
<evidence type="ECO:0000256" key="2">
    <source>
        <dbReference type="ARBA" id="ARBA00022840"/>
    </source>
</evidence>
<dbReference type="PROSITE" id="PS00109">
    <property type="entry name" value="PROTEIN_KINASE_TYR"/>
    <property type="match status" value="1"/>
</dbReference>
<dbReference type="GO" id="GO:0005524">
    <property type="term" value="F:ATP binding"/>
    <property type="evidence" value="ECO:0007669"/>
    <property type="project" value="UniProtKB-UniRule"/>
</dbReference>
<dbReference type="AlphaFoldDB" id="A0AA35S3D0"/>
<keyword evidence="2 3" id="KW-0067">ATP-binding</keyword>
<evidence type="ECO:0000259" key="4">
    <source>
        <dbReference type="PROSITE" id="PS50011"/>
    </source>
</evidence>
<keyword evidence="5" id="KW-0808">Transferase</keyword>
<proteinExistence type="predicted"/>
<name>A0AA35S3D0_GEOBA</name>
<organism evidence="5 6">
    <name type="scientific">Geodia barretti</name>
    <name type="common">Barrett's horny sponge</name>
    <dbReference type="NCBI Taxonomy" id="519541"/>
    <lineage>
        <taxon>Eukaryota</taxon>
        <taxon>Metazoa</taxon>
        <taxon>Porifera</taxon>
        <taxon>Demospongiae</taxon>
        <taxon>Heteroscleromorpha</taxon>
        <taxon>Tetractinellida</taxon>
        <taxon>Astrophorina</taxon>
        <taxon>Geodiidae</taxon>
        <taxon>Geodia</taxon>
    </lineage>
</organism>
<evidence type="ECO:0000256" key="1">
    <source>
        <dbReference type="ARBA" id="ARBA00022741"/>
    </source>
</evidence>
<dbReference type="InterPro" id="IPR000719">
    <property type="entry name" value="Prot_kinase_dom"/>
</dbReference>
<keyword evidence="5" id="KW-0418">Kinase</keyword>
<dbReference type="GO" id="GO:0097527">
    <property type="term" value="P:necroptotic signaling pathway"/>
    <property type="evidence" value="ECO:0007669"/>
    <property type="project" value="TreeGrafter"/>
</dbReference>
<evidence type="ECO:0000313" key="6">
    <source>
        <dbReference type="Proteomes" id="UP001174909"/>
    </source>
</evidence>
<keyword evidence="6" id="KW-1185">Reference proteome</keyword>
<dbReference type="SUPFAM" id="SSF56112">
    <property type="entry name" value="Protein kinase-like (PK-like)"/>
    <property type="match status" value="1"/>
</dbReference>
<keyword evidence="1 3" id="KW-0547">Nucleotide-binding</keyword>
<dbReference type="Gene3D" id="1.10.510.10">
    <property type="entry name" value="Transferase(Phosphotransferase) domain 1"/>
    <property type="match status" value="1"/>
</dbReference>
<dbReference type="InterPro" id="IPR008266">
    <property type="entry name" value="Tyr_kinase_AS"/>
</dbReference>
<dbReference type="InterPro" id="IPR011009">
    <property type="entry name" value="Kinase-like_dom_sf"/>
</dbReference>
<dbReference type="EMBL" id="CASHTH010001901">
    <property type="protein sequence ID" value="CAI8021451.1"/>
    <property type="molecule type" value="Genomic_DNA"/>
</dbReference>
<dbReference type="Pfam" id="PF00069">
    <property type="entry name" value="Pkinase"/>
    <property type="match status" value="1"/>
</dbReference>
<dbReference type="InterPro" id="IPR051681">
    <property type="entry name" value="Ser/Thr_Kinases-Pseudokinases"/>
</dbReference>
<sequence length="460" mass="52525">MDVIKGLEQEGVKVHKSVKETGRILGVGSFGTVVELNIKGFGGCAGKKIHDIFVPEGGFKFLIKECKLMSGLIHPDITKFLGVCLLPSSKFPALVMELMDYSFEDVIENKPATFEKLALTTMISIFIDVASGLAYLHSRTPRVLHRDLTARNVLLDKYMNAKITDFGNSRIIETTIAMKTMTQIPGTQVYMPPEALDVQSRYNDRLDIFSFGHLALYTLIREFPKDILPATYLAPDGKLVARNEVERRSKYMVKLNAALPEENHNLYHLTRQCLHNDPSKRPSSTDLGHWLQEILNFQQGDFQETIEDPYLSEEAVRVQLSLREMEKHLNEYPSDDIQYYEILFNEEGGARKQRKAEQELREASTEAETDDRLREEDISLLEKKSKSKTKGWRAYSFTIDYKKGTFQYNKPSMLGGKSNAIKLADITEIKEMKPNGIRFSFEVHFEGKNSPWELNVYSEV</sequence>
<feature type="domain" description="Protein kinase" evidence="4">
    <location>
        <begin position="19"/>
        <end position="295"/>
    </location>
</feature>
<dbReference type="PROSITE" id="PS00107">
    <property type="entry name" value="PROTEIN_KINASE_ATP"/>
    <property type="match status" value="1"/>
</dbReference>
<dbReference type="PANTHER" id="PTHR44329">
    <property type="entry name" value="SERINE/THREONINE-PROTEIN KINASE TNNI3K-RELATED"/>
    <property type="match status" value="1"/>
</dbReference>
<gene>
    <name evidence="5" type="ORF">GBAR_LOCUS12725</name>
</gene>
<reference evidence="5" key="1">
    <citation type="submission" date="2023-03" db="EMBL/GenBank/DDBJ databases">
        <authorList>
            <person name="Steffen K."/>
            <person name="Cardenas P."/>
        </authorList>
    </citation>
    <scope>NUCLEOTIDE SEQUENCE</scope>
</reference>
<protein>
    <submittedName>
        <fullName evidence="5">LRR receptor-like serine/threonine-protein kinase FEI 2</fullName>
    </submittedName>
</protein>
<evidence type="ECO:0000313" key="5">
    <source>
        <dbReference type="EMBL" id="CAI8021451.1"/>
    </source>
</evidence>
<dbReference type="InterPro" id="IPR017441">
    <property type="entry name" value="Protein_kinase_ATP_BS"/>
</dbReference>
<evidence type="ECO:0000256" key="3">
    <source>
        <dbReference type="PROSITE-ProRule" id="PRU10141"/>
    </source>
</evidence>
<dbReference type="PROSITE" id="PS50011">
    <property type="entry name" value="PROTEIN_KINASE_DOM"/>
    <property type="match status" value="1"/>
</dbReference>
<dbReference type="Proteomes" id="UP001174909">
    <property type="component" value="Unassembled WGS sequence"/>
</dbReference>
<dbReference type="PANTHER" id="PTHR44329:SF298">
    <property type="entry name" value="MIXED LINEAGE KINASE DOMAIN-LIKE PROTEIN"/>
    <property type="match status" value="1"/>
</dbReference>
<dbReference type="GO" id="GO:0004672">
    <property type="term" value="F:protein kinase activity"/>
    <property type="evidence" value="ECO:0007669"/>
    <property type="project" value="InterPro"/>
</dbReference>